<sequence length="220" mass="24202">MSKNTTPKNKRDQFVNAKGPSKSIYVVIAAVAILVMVGIGFYMRSSSAPVVAQADPREAKYIGRYLPSGYDEVKLTEPIKFDKRIDMTDISPQVQGGNIVITVGDIISNRIVYFEYTRPSDKQIISMMAYIKPSGKLFTGVSLCPPCQAKRQYYDVDGLLTCGSCGTKRDPETQVGISGACKLYPFDEIAHKLVGDKIQIAESDLAKWKPQPLDRPVGGQ</sequence>
<dbReference type="RefSeq" id="WP_286678641.1">
    <property type="nucleotide sequence ID" value="NZ_MNXI01000094.1"/>
</dbReference>
<gene>
    <name evidence="3" type="ORF">COY37_10275</name>
</gene>
<dbReference type="AlphaFoldDB" id="A0A2M7T5K6"/>
<organism evidence="3 4">
    <name type="scientific">Candidatus Aquicultor secundus</name>
    <dbReference type="NCBI Taxonomy" id="1973895"/>
    <lineage>
        <taxon>Bacteria</taxon>
        <taxon>Bacillati</taxon>
        <taxon>Actinomycetota</taxon>
        <taxon>Candidatus Aquicultoria</taxon>
        <taxon>Candidatus Aquicultorales</taxon>
        <taxon>Candidatus Aquicultoraceae</taxon>
        <taxon>Candidatus Aquicultor</taxon>
    </lineage>
</organism>
<proteinExistence type="predicted"/>
<name>A0A2M7T5K6_9ACTN</name>
<evidence type="ECO:0000256" key="1">
    <source>
        <dbReference type="SAM" id="Phobius"/>
    </source>
</evidence>
<evidence type="ECO:0000259" key="2">
    <source>
        <dbReference type="Pfam" id="PF10080"/>
    </source>
</evidence>
<comment type="caution">
    <text evidence="3">The sequence shown here is derived from an EMBL/GenBank/DDBJ whole genome shotgun (WGS) entry which is preliminary data.</text>
</comment>
<dbReference type="InterPro" id="IPR018758">
    <property type="entry name" value="FtrD-like"/>
</dbReference>
<dbReference type="Proteomes" id="UP000230956">
    <property type="component" value="Unassembled WGS sequence"/>
</dbReference>
<reference evidence="4" key="1">
    <citation type="submission" date="2017-09" db="EMBL/GenBank/DDBJ databases">
        <title>Depth-based differentiation of microbial function through sediment-hosted aquifers and enrichment of novel symbionts in the deep terrestrial subsurface.</title>
        <authorList>
            <person name="Probst A.J."/>
            <person name="Ladd B."/>
            <person name="Jarett J.K."/>
            <person name="Geller-Mcgrath D.E."/>
            <person name="Sieber C.M.K."/>
            <person name="Emerson J.B."/>
            <person name="Anantharaman K."/>
            <person name="Thomas B.C."/>
            <person name="Malmstrom R."/>
            <person name="Stieglmeier M."/>
            <person name="Klingl A."/>
            <person name="Woyke T."/>
            <person name="Ryan C.M."/>
            <person name="Banfield J.F."/>
        </authorList>
    </citation>
    <scope>NUCLEOTIDE SEQUENCE [LARGE SCALE GENOMIC DNA]</scope>
</reference>
<feature type="domain" description="Membrane iron-sulfur containing protein FtrD-like" evidence="2">
    <location>
        <begin position="109"/>
        <end position="209"/>
    </location>
</feature>
<keyword evidence="1" id="KW-1133">Transmembrane helix</keyword>
<accession>A0A2M7T5K6</accession>
<dbReference type="Pfam" id="PF10080">
    <property type="entry name" value="FtrD-like"/>
    <property type="match status" value="1"/>
</dbReference>
<evidence type="ECO:0000313" key="3">
    <source>
        <dbReference type="EMBL" id="PIZ35476.1"/>
    </source>
</evidence>
<dbReference type="EMBL" id="PFNG01000238">
    <property type="protein sequence ID" value="PIZ35476.1"/>
    <property type="molecule type" value="Genomic_DNA"/>
</dbReference>
<keyword evidence="1" id="KW-0812">Transmembrane</keyword>
<protein>
    <recommendedName>
        <fullName evidence="2">Membrane iron-sulfur containing protein FtrD-like domain-containing protein</fullName>
    </recommendedName>
</protein>
<keyword evidence="1" id="KW-0472">Membrane</keyword>
<feature type="transmembrane region" description="Helical" evidence="1">
    <location>
        <begin position="24"/>
        <end position="43"/>
    </location>
</feature>
<evidence type="ECO:0000313" key="4">
    <source>
        <dbReference type="Proteomes" id="UP000230956"/>
    </source>
</evidence>